<evidence type="ECO:0000313" key="3">
    <source>
        <dbReference type="Proteomes" id="UP001153269"/>
    </source>
</evidence>
<keyword evidence="3" id="KW-1185">Reference proteome</keyword>
<organism evidence="2 3">
    <name type="scientific">Pleuronectes platessa</name>
    <name type="common">European plaice</name>
    <dbReference type="NCBI Taxonomy" id="8262"/>
    <lineage>
        <taxon>Eukaryota</taxon>
        <taxon>Metazoa</taxon>
        <taxon>Chordata</taxon>
        <taxon>Craniata</taxon>
        <taxon>Vertebrata</taxon>
        <taxon>Euteleostomi</taxon>
        <taxon>Actinopterygii</taxon>
        <taxon>Neopterygii</taxon>
        <taxon>Teleostei</taxon>
        <taxon>Neoteleostei</taxon>
        <taxon>Acanthomorphata</taxon>
        <taxon>Carangaria</taxon>
        <taxon>Pleuronectiformes</taxon>
        <taxon>Pleuronectoidei</taxon>
        <taxon>Pleuronectidae</taxon>
        <taxon>Pleuronectes</taxon>
    </lineage>
</organism>
<feature type="compositionally biased region" description="Low complexity" evidence="1">
    <location>
        <begin position="16"/>
        <end position="26"/>
    </location>
</feature>
<feature type="region of interest" description="Disordered" evidence="1">
    <location>
        <begin position="1"/>
        <end position="62"/>
    </location>
</feature>
<accession>A0A9N7Z9R3</accession>
<reference evidence="2" key="1">
    <citation type="submission" date="2020-03" db="EMBL/GenBank/DDBJ databases">
        <authorList>
            <person name="Weist P."/>
        </authorList>
    </citation>
    <scope>NUCLEOTIDE SEQUENCE</scope>
</reference>
<gene>
    <name evidence="2" type="ORF">PLEPLA_LOCUS43752</name>
</gene>
<comment type="caution">
    <text evidence="2">The sequence shown here is derived from an EMBL/GenBank/DDBJ whole genome shotgun (WGS) entry which is preliminary data.</text>
</comment>
<evidence type="ECO:0000313" key="2">
    <source>
        <dbReference type="EMBL" id="CAB1455971.1"/>
    </source>
</evidence>
<evidence type="ECO:0000256" key="1">
    <source>
        <dbReference type="SAM" id="MobiDB-lite"/>
    </source>
</evidence>
<feature type="region of interest" description="Disordered" evidence="1">
    <location>
        <begin position="157"/>
        <end position="178"/>
    </location>
</feature>
<sequence length="178" mass="19901">MWCSASSKREHDRPLSLRCPPSSSCLVERSPAKGTAPRSNSPHFTHIHRSPPPPRRAGTNRTSLHLSRGGELRQMSGENVNTGLPGPRTSIIAMLRERPHTEPPSPVRVSLPSCWHRTDSRVEEKVAGRRNVNVFEAERRWKLLALQLLSVRLSDAPPPPNSLPRWSHHPQGACPHTK</sequence>
<protein>
    <submittedName>
        <fullName evidence="2">Uncharacterized protein</fullName>
    </submittedName>
</protein>
<name>A0A9N7Z9R3_PLEPL</name>
<dbReference type="AlphaFoldDB" id="A0A9N7Z9R3"/>
<proteinExistence type="predicted"/>
<dbReference type="Proteomes" id="UP001153269">
    <property type="component" value="Unassembled WGS sequence"/>
</dbReference>
<dbReference type="EMBL" id="CADEAL010004280">
    <property type="protein sequence ID" value="CAB1455971.1"/>
    <property type="molecule type" value="Genomic_DNA"/>
</dbReference>